<evidence type="ECO:0000256" key="1">
    <source>
        <dbReference type="SAM" id="MobiDB-lite"/>
    </source>
</evidence>
<dbReference type="Pfam" id="PF24410">
    <property type="entry name" value="wHTH-HSP90_Na-assoc"/>
    <property type="match status" value="5"/>
</dbReference>
<feature type="domain" description="wHTH-Hsp90 Na associated" evidence="3">
    <location>
        <begin position="1082"/>
        <end position="1131"/>
    </location>
</feature>
<evidence type="ECO:0008006" key="6">
    <source>
        <dbReference type="Google" id="ProtNLM"/>
    </source>
</evidence>
<dbReference type="InterPro" id="IPR056506">
    <property type="entry name" value="iHD-CE"/>
</dbReference>
<gene>
    <name evidence="4" type="ORF">OHU35_24600</name>
</gene>
<evidence type="ECO:0000313" key="4">
    <source>
        <dbReference type="EMBL" id="WTW29035.1"/>
    </source>
</evidence>
<evidence type="ECO:0000313" key="5">
    <source>
        <dbReference type="Proteomes" id="UP001621512"/>
    </source>
</evidence>
<feature type="domain" description="wHTH-Hsp90 Na associated" evidence="3">
    <location>
        <begin position="1269"/>
        <end position="1324"/>
    </location>
</feature>
<feature type="domain" description="wHTH-Hsp90 Na associated" evidence="3">
    <location>
        <begin position="1163"/>
        <end position="1197"/>
    </location>
</feature>
<evidence type="ECO:0000259" key="3">
    <source>
        <dbReference type="Pfam" id="PF24410"/>
    </source>
</evidence>
<accession>A0ABZ1MMZ2</accession>
<proteinExistence type="predicted"/>
<feature type="domain" description="wHTH-Hsp90 Na associated" evidence="3">
    <location>
        <begin position="1208"/>
        <end position="1258"/>
    </location>
</feature>
<reference evidence="4 5" key="1">
    <citation type="submission" date="2022-10" db="EMBL/GenBank/DDBJ databases">
        <title>The complete genomes of actinobacterial strains from the NBC collection.</title>
        <authorList>
            <person name="Joergensen T.S."/>
            <person name="Alvarez Arevalo M."/>
            <person name="Sterndorff E.B."/>
            <person name="Faurdal D."/>
            <person name="Vuksanovic O."/>
            <person name="Mourched A.-S."/>
            <person name="Charusanti P."/>
            <person name="Shaw S."/>
            <person name="Blin K."/>
            <person name="Weber T."/>
        </authorList>
    </citation>
    <scope>NUCLEOTIDE SEQUENCE [LARGE SCALE GENOMIC DNA]</scope>
    <source>
        <strain evidence="4 5">NBC_00017</strain>
    </source>
</reference>
<name>A0ABZ1MMZ2_STREF</name>
<dbReference type="InterPro" id="IPR036890">
    <property type="entry name" value="HATPase_C_sf"/>
</dbReference>
<dbReference type="PRINTS" id="PR00775">
    <property type="entry name" value="HEATSHOCK90"/>
</dbReference>
<dbReference type="InterPro" id="IPR056507">
    <property type="entry name" value="wHTH-HSP90_Na-assoc"/>
</dbReference>
<dbReference type="Gene3D" id="3.30.565.10">
    <property type="entry name" value="Histidine kinase-like ATPase, C-terminal domain"/>
    <property type="match status" value="1"/>
</dbReference>
<feature type="compositionally biased region" description="Low complexity" evidence="1">
    <location>
        <begin position="103"/>
        <end position="113"/>
    </location>
</feature>
<dbReference type="EMBL" id="CP108341">
    <property type="protein sequence ID" value="WTW29035.1"/>
    <property type="molecule type" value="Genomic_DNA"/>
</dbReference>
<dbReference type="RefSeq" id="WP_189728343.1">
    <property type="nucleotide sequence ID" value="NZ_BMUK01000015.1"/>
</dbReference>
<organism evidence="4 5">
    <name type="scientific">Streptomyces purpurascens</name>
    <dbReference type="NCBI Taxonomy" id="1924"/>
    <lineage>
        <taxon>Bacteria</taxon>
        <taxon>Bacillati</taxon>
        <taxon>Actinomycetota</taxon>
        <taxon>Actinomycetes</taxon>
        <taxon>Kitasatosporales</taxon>
        <taxon>Streptomycetaceae</taxon>
        <taxon>Streptomyces</taxon>
    </lineage>
</organism>
<feature type="domain" description="iHD-CE" evidence="2">
    <location>
        <begin position="128"/>
        <end position="473"/>
    </location>
</feature>
<feature type="domain" description="wHTH-Hsp90 Na associated" evidence="3">
    <location>
        <begin position="1018"/>
        <end position="1066"/>
    </location>
</feature>
<dbReference type="InterPro" id="IPR020575">
    <property type="entry name" value="Hsp90_N"/>
</dbReference>
<dbReference type="Pfam" id="PF24401">
    <property type="entry name" value="iHD-CE"/>
    <property type="match status" value="1"/>
</dbReference>
<sequence length="1497" mass="164730">MAEPQRYDQALARLIEWAGNPSSAELREEIARELERGRRPPGISSVDSRLAGAIPRDRRDRHDFLNALARIAHRRNGRRLRLPTLAQWDNMAEEARKARLRRPSGAAAPADSAPEPRPLPDCPEGPDWRDDTARSQAWQFVSPGTEERADAMKEQARDVAGRLAELYAPARDLLSDADPWHDPALARRIAHRTNLLLYQLRCHQPGILAPAEAALLALLPFLYQTHRALTASALSHVGPTDLQELTEGSPDRREYEVLLRSRKRLVRQAMRGDLLRDREDGRREIGWWLFHQWAKGQPGDVRTVLTAADGAGVDIATVCRPELVSRLLACAQVAPRTLYGRGTATALREEPFQLDFEGGEWQQVREWLVGPLFAIAHALAIEATDLPAAVVRHVGIPEPLDLEHLFTTVKDASWTVHRDVLGLKAVCDHPAAVAALSEHTELVDALLRGARRSRLAEEAGALPVYAHADEVQEAVDGPGQAGEVIRFRLDEERIQELLMGENLYRDRSLAIRELYQNALDACRYRRARQHARDGRDTYDGEITFTQDFDREEGRYFLECSDNGIGMDETVLADVFSRAGVRFTDLPRYQEEQQDWEKQGITVHPNSRFGIGVLSYFMIADEIRVTTCAMDGGTGRPEELTVLITGPGHYFRVRRTGRRGPVGTRVRLYLRDGDKAPSCVRELRRLLGLAEFRTSARHGTQEAKWKPGQLRLREAPGTRPDGFLAHGRTVAWPDGAYVADGQVIWCEGGGGILVDGIHTEPRVRRGALTDPSDHRRPRGVVVNLTGRTRPRDLSVDRTEILDDDVCEPVGRLIEEALPALLSADPPLLDFEWLSEVAARSPRLADIVTDAAGAAGLVMDLHGHPAPVARVGFFPPDARIVHRADSGVPESAAYAGRAAEGTIYGLPDDSTLLWRLLAHRPNPELALLTALVPELARVESVLAARPSDVLLRTESATAWNNRNWLESAEPGLPSIHPGHALSVALICGTSYEAAVARLERLRLPAPGRADAVVVDLTGAALLEQGHTAFGGNWCERTEEVPPGHLLKAALLLNIGVEEAIDRMRAFGFDVQGGGMPTETPDDWVVSLLSRDLDGVRPWLDLHTPVSAGHVMSGMAGCRRSFGEVTEVLRTYGFHLELGPLDEETAEELMRQGAEWGWEQVFAGSLRVGEAVPPGLLARAALNSGVPLPDITRRLAEFGFAAGTHPEHAVPTDTLILSTGTQERYWREVDDELDLQSVVDAVHRSGLPPREVVARLRAYGFRVPDMELPERVGPDDAAMLHQLLAAMPQAEELVPDQPVPMLAVIQVAQRLGISPLAVVDRLAHYGLRTPCTSAPARASRYDTELVAPWVGKYAREALAWDDPVPLHYLVSAPHTLLMEVEEVVDRLSAFGLDVPVHALSGLDEIDRRLCLEEHEHSGDSLHLPLLLDRPVSDFLAIARFAGLPLDELLPRLARLGVDVPRVAAAVRAALSLVPGLVMAPEEARVTSPAAPGADENALRA</sequence>
<protein>
    <recommendedName>
        <fullName evidence="6">ATP-binding protein</fullName>
    </recommendedName>
</protein>
<dbReference type="SUPFAM" id="SSF55874">
    <property type="entry name" value="ATPase domain of HSP90 chaperone/DNA topoisomerase II/histidine kinase"/>
    <property type="match status" value="1"/>
</dbReference>
<evidence type="ECO:0000259" key="2">
    <source>
        <dbReference type="Pfam" id="PF24401"/>
    </source>
</evidence>
<dbReference type="Proteomes" id="UP001621512">
    <property type="component" value="Chromosome"/>
</dbReference>
<keyword evidence="5" id="KW-1185">Reference proteome</keyword>
<feature type="region of interest" description="Disordered" evidence="1">
    <location>
        <begin position="96"/>
        <end position="131"/>
    </location>
</feature>